<keyword evidence="5" id="KW-0479">Metal-binding</keyword>
<comment type="caution">
    <text evidence="13">The sequence shown here is derived from an EMBL/GenBank/DDBJ whole genome shotgun (WGS) entry which is preliminary data.</text>
</comment>
<keyword evidence="6" id="KW-0547">Nucleotide-binding</keyword>
<evidence type="ECO:0000256" key="6">
    <source>
        <dbReference type="ARBA" id="ARBA00022741"/>
    </source>
</evidence>
<evidence type="ECO:0000256" key="3">
    <source>
        <dbReference type="ARBA" id="ARBA00022527"/>
    </source>
</evidence>
<evidence type="ECO:0000313" key="14">
    <source>
        <dbReference type="Proteomes" id="UP000037507"/>
    </source>
</evidence>
<dbReference type="InterPro" id="IPR018934">
    <property type="entry name" value="RIO_dom"/>
</dbReference>
<keyword evidence="14" id="KW-1185">Reference proteome</keyword>
<reference evidence="13" key="1">
    <citation type="submission" date="2017-04" db="EMBL/GenBank/DDBJ databases">
        <title>Unexpected and diverse lifestyles within the genus Limnohabitans.</title>
        <authorList>
            <person name="Kasalicky V."/>
            <person name="Mehrshad M."/>
            <person name="Andrei S.-A."/>
            <person name="Salcher M."/>
            <person name="Kratochvilova H."/>
            <person name="Simek K."/>
            <person name="Ghai R."/>
        </authorList>
    </citation>
    <scope>NUCLEOTIDE SEQUENCE [LARGE SCALE GENOMIC DNA]</scope>
    <source>
        <strain evidence="13">II-D5</strain>
    </source>
</reference>
<sequence>MKAPPRLQTLVEEGLIDTVVRQLMSGKEAMVFVVRCGDETRCAKIYKEATHRSFRQAVDYTENRKVKNSRSARAMAKGSKFGRQEQEAAWQSAEVDALYRLAAAGVRVPRPFNFFDGVLLMELVTDAQGDAAPRLNDVAFTPAQALQHHATLIGEVVRMLCAGVVHGDLSEFNILLAHIPGEGDLPGVDEPVIIDLPQAVDAAGNNHAQRMLLRDVGNLRDFFGQFAPELRQTEYGPEIWSLYQAGLLSNETPLTGRFERSTADVDMQAVLREIDDARDEEAARRLRMATAV</sequence>
<dbReference type="InterPro" id="IPR011009">
    <property type="entry name" value="Kinase-like_dom_sf"/>
</dbReference>
<dbReference type="SMART" id="SM00090">
    <property type="entry name" value="RIO"/>
    <property type="match status" value="1"/>
</dbReference>
<dbReference type="EMBL" id="LFYT02000001">
    <property type="protein sequence ID" value="PVE44487.1"/>
    <property type="molecule type" value="Genomic_DNA"/>
</dbReference>
<evidence type="ECO:0000256" key="10">
    <source>
        <dbReference type="ARBA" id="ARBA00047899"/>
    </source>
</evidence>
<dbReference type="AlphaFoldDB" id="A0A2T7UIK2"/>
<dbReference type="InterPro" id="IPR048148">
    <property type="entry name" value="Prot_kin_PA4780"/>
</dbReference>
<feature type="domain" description="RIO kinase" evidence="12">
    <location>
        <begin position="7"/>
        <end position="236"/>
    </location>
</feature>
<evidence type="ECO:0000313" key="13">
    <source>
        <dbReference type="EMBL" id="PVE44487.1"/>
    </source>
</evidence>
<keyword evidence="4" id="KW-0808">Transferase</keyword>
<dbReference type="InterPro" id="IPR018935">
    <property type="entry name" value="RIO_kinase_CS"/>
</dbReference>
<dbReference type="InterPro" id="IPR000687">
    <property type="entry name" value="RIO_kinase"/>
</dbReference>
<proteinExistence type="inferred from homology"/>
<dbReference type="PROSITE" id="PS01245">
    <property type="entry name" value="RIO1"/>
    <property type="match status" value="1"/>
</dbReference>
<evidence type="ECO:0000259" key="12">
    <source>
        <dbReference type="SMART" id="SM00090"/>
    </source>
</evidence>
<comment type="catalytic activity">
    <reaction evidence="11">
        <text>L-seryl-[protein] + ATP = O-phospho-L-seryl-[protein] + ADP + H(+)</text>
        <dbReference type="Rhea" id="RHEA:17989"/>
        <dbReference type="Rhea" id="RHEA-COMP:9863"/>
        <dbReference type="Rhea" id="RHEA-COMP:11604"/>
        <dbReference type="ChEBI" id="CHEBI:15378"/>
        <dbReference type="ChEBI" id="CHEBI:29999"/>
        <dbReference type="ChEBI" id="CHEBI:30616"/>
        <dbReference type="ChEBI" id="CHEBI:83421"/>
        <dbReference type="ChEBI" id="CHEBI:456216"/>
        <dbReference type="EC" id="2.7.11.1"/>
    </reaction>
</comment>
<dbReference type="PANTHER" id="PTHR45723">
    <property type="entry name" value="SERINE/THREONINE-PROTEIN KINASE RIO1"/>
    <property type="match status" value="1"/>
</dbReference>
<evidence type="ECO:0000256" key="5">
    <source>
        <dbReference type="ARBA" id="ARBA00022723"/>
    </source>
</evidence>
<dbReference type="STRING" id="1293045.H663_03370"/>
<dbReference type="Proteomes" id="UP000037507">
    <property type="component" value="Unassembled WGS sequence"/>
</dbReference>
<dbReference type="NCBIfam" id="NF041645">
    <property type="entry name" value="prot_kin_PA4780"/>
    <property type="match status" value="1"/>
</dbReference>
<dbReference type="RefSeq" id="WP_053169853.1">
    <property type="nucleotide sequence ID" value="NZ_LFYT02000001.1"/>
</dbReference>
<dbReference type="EC" id="2.7.11.1" evidence="2"/>
<dbReference type="Gene3D" id="1.10.510.10">
    <property type="entry name" value="Transferase(Phosphotransferase) domain 1"/>
    <property type="match status" value="1"/>
</dbReference>
<keyword evidence="8" id="KW-0067">ATP-binding</keyword>
<gene>
    <name evidence="13" type="ORF">H663_000225</name>
</gene>
<keyword evidence="3" id="KW-0723">Serine/threonine-protein kinase</keyword>
<name>A0A2T7UIK2_9BURK</name>
<evidence type="ECO:0000256" key="8">
    <source>
        <dbReference type="ARBA" id="ARBA00022840"/>
    </source>
</evidence>
<evidence type="ECO:0000256" key="1">
    <source>
        <dbReference type="ARBA" id="ARBA00009196"/>
    </source>
</evidence>
<dbReference type="OrthoDB" id="9795258at2"/>
<comment type="catalytic activity">
    <reaction evidence="10">
        <text>L-threonyl-[protein] + ATP = O-phospho-L-threonyl-[protein] + ADP + H(+)</text>
        <dbReference type="Rhea" id="RHEA:46608"/>
        <dbReference type="Rhea" id="RHEA-COMP:11060"/>
        <dbReference type="Rhea" id="RHEA-COMP:11605"/>
        <dbReference type="ChEBI" id="CHEBI:15378"/>
        <dbReference type="ChEBI" id="CHEBI:30013"/>
        <dbReference type="ChEBI" id="CHEBI:30616"/>
        <dbReference type="ChEBI" id="CHEBI:61977"/>
        <dbReference type="ChEBI" id="CHEBI:456216"/>
        <dbReference type="EC" id="2.7.11.1"/>
    </reaction>
</comment>
<evidence type="ECO:0000256" key="11">
    <source>
        <dbReference type="ARBA" id="ARBA00048679"/>
    </source>
</evidence>
<dbReference type="GO" id="GO:0004674">
    <property type="term" value="F:protein serine/threonine kinase activity"/>
    <property type="evidence" value="ECO:0007669"/>
    <property type="project" value="UniProtKB-KW"/>
</dbReference>
<evidence type="ECO:0000256" key="9">
    <source>
        <dbReference type="ARBA" id="ARBA00022842"/>
    </source>
</evidence>
<dbReference type="InterPro" id="IPR051272">
    <property type="entry name" value="RIO-type_Ser/Thr_kinase"/>
</dbReference>
<evidence type="ECO:0000256" key="7">
    <source>
        <dbReference type="ARBA" id="ARBA00022777"/>
    </source>
</evidence>
<comment type="similarity">
    <text evidence="1">Belongs to the protein kinase superfamily. RIO-type Ser/Thr kinase family.</text>
</comment>
<dbReference type="GO" id="GO:0046872">
    <property type="term" value="F:metal ion binding"/>
    <property type="evidence" value="ECO:0007669"/>
    <property type="project" value="UniProtKB-KW"/>
</dbReference>
<dbReference type="Gene3D" id="3.30.200.20">
    <property type="entry name" value="Phosphorylase Kinase, domain 1"/>
    <property type="match status" value="1"/>
</dbReference>
<keyword evidence="9" id="KW-0460">Magnesium</keyword>
<keyword evidence="7 13" id="KW-0418">Kinase</keyword>
<dbReference type="GO" id="GO:0005524">
    <property type="term" value="F:ATP binding"/>
    <property type="evidence" value="ECO:0007669"/>
    <property type="project" value="UniProtKB-KW"/>
</dbReference>
<protein>
    <recommendedName>
        <fullName evidence="2">non-specific serine/threonine protein kinase</fullName>
        <ecNumber evidence="2">2.7.11.1</ecNumber>
    </recommendedName>
</protein>
<evidence type="ECO:0000256" key="2">
    <source>
        <dbReference type="ARBA" id="ARBA00012513"/>
    </source>
</evidence>
<evidence type="ECO:0000256" key="4">
    <source>
        <dbReference type="ARBA" id="ARBA00022679"/>
    </source>
</evidence>
<organism evidence="13 14">
    <name type="scientific">Limnohabitans planktonicus II-D5</name>
    <dbReference type="NCBI Taxonomy" id="1293045"/>
    <lineage>
        <taxon>Bacteria</taxon>
        <taxon>Pseudomonadati</taxon>
        <taxon>Pseudomonadota</taxon>
        <taxon>Betaproteobacteria</taxon>
        <taxon>Burkholderiales</taxon>
        <taxon>Comamonadaceae</taxon>
        <taxon>Limnohabitans</taxon>
    </lineage>
</organism>
<accession>A0A2T7UIK2</accession>
<dbReference type="SUPFAM" id="SSF56112">
    <property type="entry name" value="Protein kinase-like (PK-like)"/>
    <property type="match status" value="1"/>
</dbReference>
<dbReference type="Pfam" id="PF01163">
    <property type="entry name" value="RIO1"/>
    <property type="match status" value="1"/>
</dbReference>